<gene>
    <name evidence="1" type="ORF">KL86APRO_20399</name>
</gene>
<dbReference type="AlphaFoldDB" id="A0A212KK30"/>
<proteinExistence type="predicted"/>
<dbReference type="InterPro" id="IPR019596">
    <property type="entry name" value="Phage_Mu_GpM_tail_tub"/>
</dbReference>
<accession>A0A212KK30</accession>
<protein>
    <submittedName>
        <fullName evidence="1">Tail tube protein, bacteriophage</fullName>
    </submittedName>
</protein>
<name>A0A212KK30_9PROT</name>
<organism evidence="1">
    <name type="scientific">uncultured Alphaproteobacteria bacterium</name>
    <dbReference type="NCBI Taxonomy" id="91750"/>
    <lineage>
        <taxon>Bacteria</taxon>
        <taxon>Pseudomonadati</taxon>
        <taxon>Pseudomonadota</taxon>
        <taxon>Alphaproteobacteria</taxon>
        <taxon>environmental samples</taxon>
    </lineage>
</organism>
<dbReference type="Pfam" id="PF10618">
    <property type="entry name" value="Tail_tube"/>
    <property type="match status" value="1"/>
</dbReference>
<reference evidence="1" key="1">
    <citation type="submission" date="2016-04" db="EMBL/GenBank/DDBJ databases">
        <authorList>
            <person name="Evans L.H."/>
            <person name="Alamgir A."/>
            <person name="Owens N."/>
            <person name="Weber N.D."/>
            <person name="Virtaneva K."/>
            <person name="Barbian K."/>
            <person name="Babar A."/>
            <person name="Rosenke K."/>
        </authorList>
    </citation>
    <scope>NUCLEOTIDE SEQUENCE</scope>
    <source>
        <strain evidence="1">86</strain>
    </source>
</reference>
<sequence length="122" mass="13180">MASDNARAGIFYVKVGGKLIEASGNFTYNLGQPKREGVLNSYGVSGFKETAQVPYIEGEVIDSNSIDLVNDLLAVEDATVTLELRNGKVIALRNAWYAAEGQGNTENGTMQVRFEGRQAGYV</sequence>
<dbReference type="EMBL" id="FLUO01000002">
    <property type="protein sequence ID" value="SBW12011.1"/>
    <property type="molecule type" value="Genomic_DNA"/>
</dbReference>
<evidence type="ECO:0000313" key="1">
    <source>
        <dbReference type="EMBL" id="SBW12011.1"/>
    </source>
</evidence>